<accession>A0A2A6BHS5</accession>
<reference evidence="2" key="1">
    <citation type="journal article" date="2008" name="Nat. Genet.">
        <title>The Pristionchus pacificus genome provides a unique perspective on nematode lifestyle and parasitism.</title>
        <authorList>
            <person name="Dieterich C."/>
            <person name="Clifton S.W."/>
            <person name="Schuster L.N."/>
            <person name="Chinwalla A."/>
            <person name="Delehaunty K."/>
            <person name="Dinkelacker I."/>
            <person name="Fulton L."/>
            <person name="Fulton R."/>
            <person name="Godfrey J."/>
            <person name="Minx P."/>
            <person name="Mitreva M."/>
            <person name="Roeseler W."/>
            <person name="Tian H."/>
            <person name="Witte H."/>
            <person name="Yang S.P."/>
            <person name="Wilson R.K."/>
            <person name="Sommer R.J."/>
        </authorList>
    </citation>
    <scope>NUCLEOTIDE SEQUENCE [LARGE SCALE GENOMIC DNA]</scope>
    <source>
        <strain evidence="2">PS312</strain>
    </source>
</reference>
<sequence length="185" mass="20815">MVDGERKSKWLSVAFWALIKMGYVSEGRSSFKIGSRASGLVFFPYHSRNGWRKSPAPLVPDRTADGSPTVGRIRILACAGVFFVLESSKLENPSLSERYEPGFWWTKHLRRSYPSHFDQSGLDGDSDLVESLVETRGISRNRSPSERMEREQLATTNRHGNEYPGNIGHSGNNNTIMLVLLKQAK</sequence>
<dbReference type="Proteomes" id="UP000005239">
    <property type="component" value="Unassembled WGS sequence"/>
</dbReference>
<protein>
    <submittedName>
        <fullName evidence="1">Uncharacterized protein</fullName>
    </submittedName>
</protein>
<organism evidence="1 2">
    <name type="scientific">Pristionchus pacificus</name>
    <name type="common">Parasitic nematode worm</name>
    <dbReference type="NCBI Taxonomy" id="54126"/>
    <lineage>
        <taxon>Eukaryota</taxon>
        <taxon>Metazoa</taxon>
        <taxon>Ecdysozoa</taxon>
        <taxon>Nematoda</taxon>
        <taxon>Chromadorea</taxon>
        <taxon>Rhabditida</taxon>
        <taxon>Rhabditina</taxon>
        <taxon>Diplogasteromorpha</taxon>
        <taxon>Diplogasteroidea</taxon>
        <taxon>Neodiplogasteridae</taxon>
        <taxon>Pristionchus</taxon>
    </lineage>
</organism>
<reference evidence="1" key="2">
    <citation type="submission" date="2022-06" db="UniProtKB">
        <authorList>
            <consortium name="EnsemblMetazoa"/>
        </authorList>
    </citation>
    <scope>IDENTIFICATION</scope>
    <source>
        <strain evidence="1">PS312</strain>
    </source>
</reference>
<dbReference type="EnsemblMetazoa" id="PPA42895.1">
    <property type="protein sequence ID" value="PPA42895.1"/>
    <property type="gene ID" value="WBGene00281264"/>
</dbReference>
<proteinExistence type="predicted"/>
<name>A0A2A6BHS5_PRIPA</name>
<dbReference type="AlphaFoldDB" id="A0A2A6BHS5"/>
<evidence type="ECO:0000313" key="1">
    <source>
        <dbReference type="EnsemblMetazoa" id="PPA42895.1"/>
    </source>
</evidence>
<dbReference type="OrthoDB" id="10251424at2759"/>
<gene>
    <name evidence="1" type="primary">WBGene00281264</name>
</gene>
<keyword evidence="2" id="KW-1185">Reference proteome</keyword>
<accession>A0A8R1UX82</accession>
<evidence type="ECO:0000313" key="2">
    <source>
        <dbReference type="Proteomes" id="UP000005239"/>
    </source>
</evidence>